<evidence type="ECO:0000256" key="5">
    <source>
        <dbReference type="ARBA" id="ARBA00023274"/>
    </source>
</evidence>
<accession>A0A1G2HET0</accession>
<dbReference type="GO" id="GO:0015935">
    <property type="term" value="C:small ribosomal subunit"/>
    <property type="evidence" value="ECO:0007669"/>
    <property type="project" value="TreeGrafter"/>
</dbReference>
<comment type="similarity">
    <text evidence="1 7">Belongs to the bacterial ribosomal protein bS20 family.</text>
</comment>
<organism evidence="9 10">
    <name type="scientific">Candidatus Spechtbacteria bacterium RIFCSPLOWO2_01_FULL_43_12</name>
    <dbReference type="NCBI Taxonomy" id="1802162"/>
    <lineage>
        <taxon>Bacteria</taxon>
        <taxon>Candidatus Spechtiibacteriota</taxon>
    </lineage>
</organism>
<comment type="caution">
    <text evidence="9">The sequence shown here is derived from an EMBL/GenBank/DDBJ whole genome shotgun (WGS) entry which is preliminary data.</text>
</comment>
<comment type="function">
    <text evidence="7">Binds directly to 16S ribosomal RNA.</text>
</comment>
<dbReference type="InterPro" id="IPR036510">
    <property type="entry name" value="Ribosomal_bS20_sf"/>
</dbReference>
<proteinExistence type="inferred from homology"/>
<name>A0A1G2HET0_9BACT</name>
<keyword evidence="2 7" id="KW-0699">rRNA-binding</keyword>
<evidence type="ECO:0000256" key="8">
    <source>
        <dbReference type="SAM" id="MobiDB-lite"/>
    </source>
</evidence>
<gene>
    <name evidence="7" type="primary">rpsT</name>
    <name evidence="9" type="ORF">A2919_00650</name>
</gene>
<dbReference type="HAMAP" id="MF_00500">
    <property type="entry name" value="Ribosomal_bS20"/>
    <property type="match status" value="1"/>
</dbReference>
<dbReference type="EMBL" id="MHOH01000009">
    <property type="protein sequence ID" value="OGZ60997.1"/>
    <property type="molecule type" value="Genomic_DNA"/>
</dbReference>
<feature type="compositionally biased region" description="Basic residues" evidence="8">
    <location>
        <begin position="9"/>
        <end position="20"/>
    </location>
</feature>
<evidence type="ECO:0000256" key="3">
    <source>
        <dbReference type="ARBA" id="ARBA00022884"/>
    </source>
</evidence>
<dbReference type="NCBIfam" id="TIGR00029">
    <property type="entry name" value="S20"/>
    <property type="match status" value="1"/>
</dbReference>
<evidence type="ECO:0000256" key="2">
    <source>
        <dbReference type="ARBA" id="ARBA00022730"/>
    </source>
</evidence>
<dbReference type="AlphaFoldDB" id="A0A1G2HET0"/>
<dbReference type="GO" id="GO:0070181">
    <property type="term" value="F:small ribosomal subunit rRNA binding"/>
    <property type="evidence" value="ECO:0007669"/>
    <property type="project" value="TreeGrafter"/>
</dbReference>
<evidence type="ECO:0000313" key="10">
    <source>
        <dbReference type="Proteomes" id="UP000178835"/>
    </source>
</evidence>
<dbReference type="Gene3D" id="1.20.58.110">
    <property type="entry name" value="Ribosomal protein S20"/>
    <property type="match status" value="1"/>
</dbReference>
<dbReference type="SUPFAM" id="SSF46992">
    <property type="entry name" value="Ribosomal protein S20"/>
    <property type="match status" value="1"/>
</dbReference>
<feature type="region of interest" description="Disordered" evidence="8">
    <location>
        <begin position="1"/>
        <end position="20"/>
    </location>
</feature>
<evidence type="ECO:0000256" key="1">
    <source>
        <dbReference type="ARBA" id="ARBA00007634"/>
    </source>
</evidence>
<feature type="region of interest" description="Disordered" evidence="8">
    <location>
        <begin position="66"/>
        <end position="99"/>
    </location>
</feature>
<dbReference type="GO" id="GO:0003735">
    <property type="term" value="F:structural constituent of ribosome"/>
    <property type="evidence" value="ECO:0007669"/>
    <property type="project" value="InterPro"/>
</dbReference>
<dbReference type="InterPro" id="IPR002583">
    <property type="entry name" value="Ribosomal_bS20"/>
</dbReference>
<evidence type="ECO:0000256" key="6">
    <source>
        <dbReference type="ARBA" id="ARBA00035136"/>
    </source>
</evidence>
<keyword evidence="4 7" id="KW-0689">Ribosomal protein</keyword>
<dbReference type="Pfam" id="PF01649">
    <property type="entry name" value="Ribosomal_S20p"/>
    <property type="match status" value="1"/>
</dbReference>
<dbReference type="PANTHER" id="PTHR33398">
    <property type="entry name" value="30S RIBOSOMAL PROTEIN S20"/>
    <property type="match status" value="1"/>
</dbReference>
<keyword evidence="3 7" id="KW-0694">RNA-binding</keyword>
<keyword evidence="5 7" id="KW-0687">Ribonucleoprotein</keyword>
<sequence length="99" mass="11101">MPNLQNAKKALRQSKKKAAINRQYKNRIKSVARMIDDSIKAGKQKEAEKMLPVYFKAVDKAAKKNILHKNTASRRKSVYAKKASGVQDKTAAANNSQDK</sequence>
<feature type="compositionally biased region" description="Basic residues" evidence="8">
    <location>
        <begin position="66"/>
        <end position="79"/>
    </location>
</feature>
<dbReference type="GO" id="GO:0006412">
    <property type="term" value="P:translation"/>
    <property type="evidence" value="ECO:0007669"/>
    <property type="project" value="UniProtKB-UniRule"/>
</dbReference>
<evidence type="ECO:0000256" key="7">
    <source>
        <dbReference type="HAMAP-Rule" id="MF_00500"/>
    </source>
</evidence>
<dbReference type="PANTHER" id="PTHR33398:SF1">
    <property type="entry name" value="SMALL RIBOSOMAL SUBUNIT PROTEIN BS20C"/>
    <property type="match status" value="1"/>
</dbReference>
<evidence type="ECO:0000313" key="9">
    <source>
        <dbReference type="EMBL" id="OGZ60997.1"/>
    </source>
</evidence>
<protein>
    <recommendedName>
        <fullName evidence="6 7">Small ribosomal subunit protein bS20</fullName>
    </recommendedName>
</protein>
<reference evidence="9 10" key="1">
    <citation type="journal article" date="2016" name="Nat. Commun.">
        <title>Thousands of microbial genomes shed light on interconnected biogeochemical processes in an aquifer system.</title>
        <authorList>
            <person name="Anantharaman K."/>
            <person name="Brown C.T."/>
            <person name="Hug L.A."/>
            <person name="Sharon I."/>
            <person name="Castelle C.J."/>
            <person name="Probst A.J."/>
            <person name="Thomas B.C."/>
            <person name="Singh A."/>
            <person name="Wilkins M.J."/>
            <person name="Karaoz U."/>
            <person name="Brodie E.L."/>
            <person name="Williams K.H."/>
            <person name="Hubbard S.S."/>
            <person name="Banfield J.F."/>
        </authorList>
    </citation>
    <scope>NUCLEOTIDE SEQUENCE [LARGE SCALE GENOMIC DNA]</scope>
</reference>
<evidence type="ECO:0000256" key="4">
    <source>
        <dbReference type="ARBA" id="ARBA00022980"/>
    </source>
</evidence>
<dbReference type="Proteomes" id="UP000178835">
    <property type="component" value="Unassembled WGS sequence"/>
</dbReference>